<dbReference type="AlphaFoldDB" id="A0AAV9IRS3"/>
<dbReference type="InterPro" id="IPR003807">
    <property type="entry name" value="DUF202"/>
</dbReference>
<keyword evidence="4 7" id="KW-1133">Transmembrane helix</keyword>
<name>A0AAV9IRS3_CYACA</name>
<evidence type="ECO:0000256" key="7">
    <source>
        <dbReference type="SAM" id="Phobius"/>
    </source>
</evidence>
<feature type="compositionally biased region" description="Polar residues" evidence="6">
    <location>
        <begin position="23"/>
        <end position="38"/>
    </location>
</feature>
<comment type="subcellular location">
    <subcellularLocation>
        <location evidence="1">Cell membrane</location>
        <topology evidence="1">Multi-pass membrane protein</topology>
    </subcellularLocation>
</comment>
<organism evidence="9 10">
    <name type="scientific">Cyanidium caldarium</name>
    <name type="common">Red alga</name>
    <dbReference type="NCBI Taxonomy" id="2771"/>
    <lineage>
        <taxon>Eukaryota</taxon>
        <taxon>Rhodophyta</taxon>
        <taxon>Bangiophyceae</taxon>
        <taxon>Cyanidiales</taxon>
        <taxon>Cyanidiaceae</taxon>
        <taxon>Cyanidium</taxon>
    </lineage>
</organism>
<evidence type="ECO:0000256" key="5">
    <source>
        <dbReference type="ARBA" id="ARBA00023136"/>
    </source>
</evidence>
<evidence type="ECO:0000256" key="3">
    <source>
        <dbReference type="ARBA" id="ARBA00022692"/>
    </source>
</evidence>
<dbReference type="EMBL" id="JANCYW010000002">
    <property type="protein sequence ID" value="KAK4534781.1"/>
    <property type="molecule type" value="Genomic_DNA"/>
</dbReference>
<dbReference type="Pfam" id="PF02656">
    <property type="entry name" value="DUF202"/>
    <property type="match status" value="1"/>
</dbReference>
<dbReference type="InterPro" id="IPR052053">
    <property type="entry name" value="IM_YidH-like"/>
</dbReference>
<dbReference type="PANTHER" id="PTHR34187">
    <property type="entry name" value="FGR18P"/>
    <property type="match status" value="1"/>
</dbReference>
<accession>A0AAV9IRS3</accession>
<feature type="transmembrane region" description="Helical" evidence="7">
    <location>
        <begin position="106"/>
        <end position="127"/>
    </location>
</feature>
<evidence type="ECO:0000313" key="9">
    <source>
        <dbReference type="EMBL" id="KAK4534781.1"/>
    </source>
</evidence>
<keyword evidence="2" id="KW-1003">Cell membrane</keyword>
<reference evidence="9 10" key="1">
    <citation type="submission" date="2022-07" db="EMBL/GenBank/DDBJ databases">
        <title>Genome-wide signatures of adaptation to extreme environments.</title>
        <authorList>
            <person name="Cho C.H."/>
            <person name="Yoon H.S."/>
        </authorList>
    </citation>
    <scope>NUCLEOTIDE SEQUENCE [LARGE SCALE GENOMIC DNA]</scope>
    <source>
        <strain evidence="9 10">DBV 063 E5</strain>
    </source>
</reference>
<evidence type="ECO:0000256" key="6">
    <source>
        <dbReference type="SAM" id="MobiDB-lite"/>
    </source>
</evidence>
<evidence type="ECO:0000256" key="1">
    <source>
        <dbReference type="ARBA" id="ARBA00004651"/>
    </source>
</evidence>
<dbReference type="Proteomes" id="UP001301350">
    <property type="component" value="Unassembled WGS sequence"/>
</dbReference>
<feature type="domain" description="DUF202" evidence="8">
    <location>
        <begin position="69"/>
        <end position="129"/>
    </location>
</feature>
<proteinExistence type="predicted"/>
<gene>
    <name evidence="9" type="ORF">CDCA_CDCA02G0806</name>
</gene>
<protein>
    <recommendedName>
        <fullName evidence="8">DUF202 domain-containing protein</fullName>
    </recommendedName>
</protein>
<evidence type="ECO:0000256" key="2">
    <source>
        <dbReference type="ARBA" id="ARBA00022475"/>
    </source>
</evidence>
<evidence type="ECO:0000259" key="8">
    <source>
        <dbReference type="Pfam" id="PF02656"/>
    </source>
</evidence>
<sequence>MSANNARRAEGDEESGAPVANGVSPNSSAPPRTSSRNKTLFFRTDKPDTFTARRLLQYNTARNVGSRARDLLALERTFLSMVRTSLAAVALGVAIAKLIGTHLAEATGTVFIALGLATLVVSLWRYYGQMLALERGEFAADTIFPWIVVVFLVVAGVISLVLLFT</sequence>
<dbReference type="GO" id="GO:0005886">
    <property type="term" value="C:plasma membrane"/>
    <property type="evidence" value="ECO:0007669"/>
    <property type="project" value="UniProtKB-SubCell"/>
</dbReference>
<keyword evidence="5 7" id="KW-0472">Membrane</keyword>
<evidence type="ECO:0000313" key="10">
    <source>
        <dbReference type="Proteomes" id="UP001301350"/>
    </source>
</evidence>
<comment type="caution">
    <text evidence="9">The sequence shown here is derived from an EMBL/GenBank/DDBJ whole genome shotgun (WGS) entry which is preliminary data.</text>
</comment>
<feature type="transmembrane region" description="Helical" evidence="7">
    <location>
        <begin position="143"/>
        <end position="164"/>
    </location>
</feature>
<dbReference type="PANTHER" id="PTHR34187:SF2">
    <property type="entry name" value="DUF202 DOMAIN-CONTAINING PROTEIN"/>
    <property type="match status" value="1"/>
</dbReference>
<keyword evidence="10" id="KW-1185">Reference proteome</keyword>
<keyword evidence="3 7" id="KW-0812">Transmembrane</keyword>
<evidence type="ECO:0000256" key="4">
    <source>
        <dbReference type="ARBA" id="ARBA00022989"/>
    </source>
</evidence>
<feature type="region of interest" description="Disordered" evidence="6">
    <location>
        <begin position="1"/>
        <end position="40"/>
    </location>
</feature>
<feature type="transmembrane region" description="Helical" evidence="7">
    <location>
        <begin position="78"/>
        <end position="99"/>
    </location>
</feature>